<proteinExistence type="predicted"/>
<reference evidence="1" key="1">
    <citation type="submission" date="2014-05" db="EMBL/GenBank/DDBJ databases">
        <authorList>
            <person name="Chronopoulou M."/>
        </authorList>
    </citation>
    <scope>NUCLEOTIDE SEQUENCE</scope>
    <source>
        <tissue evidence="1">Whole organism</tissue>
    </source>
</reference>
<dbReference type="AlphaFoldDB" id="A0A0K2TN37"/>
<organism evidence="1">
    <name type="scientific">Lepeophtheirus salmonis</name>
    <name type="common">Salmon louse</name>
    <name type="synonym">Caligus salmonis</name>
    <dbReference type="NCBI Taxonomy" id="72036"/>
    <lineage>
        <taxon>Eukaryota</taxon>
        <taxon>Metazoa</taxon>
        <taxon>Ecdysozoa</taxon>
        <taxon>Arthropoda</taxon>
        <taxon>Crustacea</taxon>
        <taxon>Multicrustacea</taxon>
        <taxon>Hexanauplia</taxon>
        <taxon>Copepoda</taxon>
        <taxon>Siphonostomatoida</taxon>
        <taxon>Caligidae</taxon>
        <taxon>Lepeophtheirus</taxon>
    </lineage>
</organism>
<name>A0A0K2TN37_LEPSM</name>
<feature type="non-terminal residue" evidence="1">
    <location>
        <position position="1"/>
    </location>
</feature>
<accession>A0A0K2TN37</accession>
<sequence length="62" mass="7017">TRQLSHVLILRTFLDLGYRGLDKCFISLQTISITSCLPFDFFPILLGHPYVPDCPYGDADNV</sequence>
<evidence type="ECO:0000313" key="1">
    <source>
        <dbReference type="EMBL" id="CDW27235.1"/>
    </source>
</evidence>
<dbReference type="EMBL" id="HACA01009874">
    <property type="protein sequence ID" value="CDW27235.1"/>
    <property type="molecule type" value="Transcribed_RNA"/>
</dbReference>
<protein>
    <submittedName>
        <fullName evidence="1">Uncharacterized protein</fullName>
    </submittedName>
</protein>